<evidence type="ECO:0000256" key="1">
    <source>
        <dbReference type="ARBA" id="ARBA00004496"/>
    </source>
</evidence>
<evidence type="ECO:0000313" key="7">
    <source>
        <dbReference type="Ensembl" id="ENSCHIP00010010710.1"/>
    </source>
</evidence>
<evidence type="ECO:0000256" key="5">
    <source>
        <dbReference type="ARBA" id="ARBA00039359"/>
    </source>
</evidence>
<dbReference type="Gene3D" id="3.90.470.40">
    <property type="entry name" value="RTP801-like"/>
    <property type="match status" value="1"/>
</dbReference>
<dbReference type="Pfam" id="PF07809">
    <property type="entry name" value="RTP801_C"/>
    <property type="match status" value="1"/>
</dbReference>
<dbReference type="GO" id="GO:0005737">
    <property type="term" value="C:cytoplasm"/>
    <property type="evidence" value="ECO:0007669"/>
    <property type="project" value="UniProtKB-SubCell"/>
</dbReference>
<proteinExistence type="inferred from homology"/>
<keyword evidence="3" id="KW-0963">Cytoplasm</keyword>
<comment type="subcellular location">
    <subcellularLocation>
        <location evidence="1">Cytoplasm</location>
    </subcellularLocation>
</comment>
<comment type="similarity">
    <text evidence="2">Belongs to the DDIT4 family.</text>
</comment>
<dbReference type="GO" id="GO:0009968">
    <property type="term" value="P:negative regulation of signal transduction"/>
    <property type="evidence" value="ECO:0007669"/>
    <property type="project" value="InterPro"/>
</dbReference>
<dbReference type="InterPro" id="IPR038281">
    <property type="entry name" value="RTP801-like_C_sf"/>
</dbReference>
<reference evidence="7" key="2">
    <citation type="submission" date="2025-08" db="UniProtKB">
        <authorList>
            <consortium name="Ensembl"/>
        </authorList>
    </citation>
    <scope>IDENTIFICATION</scope>
</reference>
<dbReference type="Ensembl" id="ENSCHIT00010015217.1">
    <property type="protein sequence ID" value="ENSCHIP00010010710.1"/>
    <property type="gene ID" value="ENSCHIG00010008046.1"/>
</dbReference>
<organism evidence="7">
    <name type="scientific">Capra hircus</name>
    <name type="common">Goat</name>
    <dbReference type="NCBI Taxonomy" id="9925"/>
    <lineage>
        <taxon>Eukaryota</taxon>
        <taxon>Metazoa</taxon>
        <taxon>Chordata</taxon>
        <taxon>Craniata</taxon>
        <taxon>Vertebrata</taxon>
        <taxon>Euteleostomi</taxon>
        <taxon>Mammalia</taxon>
        <taxon>Eutheria</taxon>
        <taxon>Laurasiatheria</taxon>
        <taxon>Artiodactyla</taxon>
        <taxon>Ruminantia</taxon>
        <taxon>Pecora</taxon>
        <taxon>Bovidae</taxon>
        <taxon>Caprinae</taxon>
        <taxon>Capra</taxon>
    </lineage>
</organism>
<evidence type="ECO:0000256" key="2">
    <source>
        <dbReference type="ARBA" id="ARBA00010670"/>
    </source>
</evidence>
<dbReference type="PANTHER" id="PTHR12478">
    <property type="entry name" value="DNA-DAMAGE-INDUCIBLE TRANSCRIPT 4 PROTEIN DDIT4"/>
    <property type="match status" value="1"/>
</dbReference>
<reference evidence="7" key="1">
    <citation type="submission" date="2019-03" db="EMBL/GenBank/DDBJ databases">
        <title>Genome sequencing and reference-guided assembly of Black Bengal Goat (Capra hircus).</title>
        <authorList>
            <person name="Siddiki A.Z."/>
            <person name="Baten A."/>
            <person name="Billah M."/>
            <person name="Alam M.A.U."/>
            <person name="Shawrob K.S.M."/>
            <person name="Saha S."/>
            <person name="Chowdhury M."/>
            <person name="Rahman A.H."/>
            <person name="Stear M."/>
            <person name="Miah G."/>
            <person name="Das G.B."/>
            <person name="Hossain M.M."/>
            <person name="Kumkum M."/>
            <person name="Islam M.S."/>
            <person name="Mollah A.M."/>
            <person name="Ahsan A."/>
            <person name="Tusar F."/>
            <person name="Khan M.K.I."/>
        </authorList>
    </citation>
    <scope>NUCLEOTIDE SEQUENCE [LARGE SCALE GENOMIC DNA]</scope>
</reference>
<accession>A0A8C2NVZ5</accession>
<comment type="function">
    <text evidence="4">Inhibits cell growth by regulating the TOR signaling pathway upstream of the TSC1-TSC2 complex and downstream of AKT1.</text>
</comment>
<name>A0A8C2NVZ5_CAPHI</name>
<protein>
    <recommendedName>
        <fullName evidence="5">DNA damage-inducible transcript 4-like protein</fullName>
    </recommendedName>
</protein>
<evidence type="ECO:0000256" key="3">
    <source>
        <dbReference type="ARBA" id="ARBA00022490"/>
    </source>
</evidence>
<dbReference type="FunFam" id="3.90.470.40:FF:000002">
    <property type="entry name" value="DNA damage-inducible transcript 4-like protein"/>
    <property type="match status" value="1"/>
</dbReference>
<dbReference type="AlphaFoldDB" id="A0A8C2NVZ5"/>
<evidence type="ECO:0000256" key="4">
    <source>
        <dbReference type="ARBA" id="ARBA00037487"/>
    </source>
</evidence>
<sequence length="272" mass="30600">MVPVEQLNIFKHSVRHVRAKTRVTVIDKVRKLPASPGQNLTKAIRSVSVCAHAGERGRTQESSSPERPFRPARETEPLTMVATGSLSSKNPASISELLDHGFHPGSLLNDFDYWDYVVPEPNLNEVVFEETTCQSLVKMLENCLSKSKHTKLGCSRVLVPEKLTQRIAQDVLRLSSTEPCGLRGCVMHVNLEIENVCKKLDRIVCDSSVVPTFELTLVFKQENCSWTSFRDFFFSRGRFSSGLRRTLILSSGFRLVKKKLYSLIGTTVIEEC</sequence>
<dbReference type="PANTHER" id="PTHR12478:SF17">
    <property type="entry name" value="DNA DAMAGE-INDUCIBLE TRANSCRIPT 4-LIKE PROTEIN"/>
    <property type="match status" value="1"/>
</dbReference>
<dbReference type="InterPro" id="IPR012918">
    <property type="entry name" value="RTP801-like"/>
</dbReference>
<feature type="region of interest" description="Disordered" evidence="6">
    <location>
        <begin position="53"/>
        <end position="75"/>
    </location>
</feature>
<evidence type="ECO:0000256" key="6">
    <source>
        <dbReference type="SAM" id="MobiDB-lite"/>
    </source>
</evidence>